<dbReference type="PANTHER" id="PTHR43133">
    <property type="entry name" value="RNA POLYMERASE ECF-TYPE SIGMA FACTO"/>
    <property type="match status" value="1"/>
</dbReference>
<evidence type="ECO:0000259" key="5">
    <source>
        <dbReference type="Pfam" id="PF04542"/>
    </source>
</evidence>
<dbReference type="GO" id="GO:0006352">
    <property type="term" value="P:DNA-templated transcription initiation"/>
    <property type="evidence" value="ECO:0007669"/>
    <property type="project" value="InterPro"/>
</dbReference>
<keyword evidence="3" id="KW-0731">Sigma factor</keyword>
<dbReference type="Pfam" id="PF08281">
    <property type="entry name" value="Sigma70_r4_2"/>
    <property type="match status" value="1"/>
</dbReference>
<evidence type="ECO:0000256" key="3">
    <source>
        <dbReference type="ARBA" id="ARBA00023082"/>
    </source>
</evidence>
<proteinExistence type="inferred from homology"/>
<sequence length="187" mass="22032">MESYDTENNDLDIALWPRERAIEYVIDNYGETVKRIIFTYVKNYVATDDLFQDFLITVYRRLDSFQGESKLKTWLCRIAINKCKDHLKSPVNRIIYLREHIHDTGHSKSPEQLSIKDEERQQLINAIFSLSIKYREVLVLRYYQSLSIKEISELLHLNESTVKTRIARGKGKLRSKLGGVQFDEIES</sequence>
<evidence type="ECO:0000259" key="6">
    <source>
        <dbReference type="Pfam" id="PF08281"/>
    </source>
</evidence>
<dbReference type="SUPFAM" id="SSF88659">
    <property type="entry name" value="Sigma3 and sigma4 domains of RNA polymerase sigma factors"/>
    <property type="match status" value="1"/>
</dbReference>
<dbReference type="PANTHER" id="PTHR43133:SF60">
    <property type="entry name" value="RNA POLYMERASE SIGMA FACTOR SIGV"/>
    <property type="match status" value="1"/>
</dbReference>
<gene>
    <name evidence="7" type="ORF">GH754_13945</name>
</gene>
<dbReference type="EMBL" id="WJNH01000009">
    <property type="protein sequence ID" value="MRG87394.1"/>
    <property type="molecule type" value="Genomic_DNA"/>
</dbReference>
<feature type="domain" description="RNA polymerase sigma-70 region 2" evidence="5">
    <location>
        <begin position="26"/>
        <end position="89"/>
    </location>
</feature>
<evidence type="ECO:0000313" key="8">
    <source>
        <dbReference type="Proteomes" id="UP000480185"/>
    </source>
</evidence>
<reference evidence="7 8" key="1">
    <citation type="submission" date="2019-11" db="EMBL/GenBank/DDBJ databases">
        <authorList>
            <person name="Li J."/>
        </authorList>
    </citation>
    <scope>NUCLEOTIDE SEQUENCE [LARGE SCALE GENOMIC DNA]</scope>
    <source>
        <strain evidence="7 8">J4</strain>
    </source>
</reference>
<accession>A0A6G1X8V0</accession>
<comment type="similarity">
    <text evidence="1">Belongs to the sigma-70 factor family. ECF subfamily.</text>
</comment>
<organism evidence="7 8">
    <name type="scientific">Salinibacillus xinjiangensis</name>
    <dbReference type="NCBI Taxonomy" id="1229268"/>
    <lineage>
        <taxon>Bacteria</taxon>
        <taxon>Bacillati</taxon>
        <taxon>Bacillota</taxon>
        <taxon>Bacilli</taxon>
        <taxon>Bacillales</taxon>
        <taxon>Bacillaceae</taxon>
        <taxon>Salinibacillus</taxon>
    </lineage>
</organism>
<dbReference type="Pfam" id="PF04542">
    <property type="entry name" value="Sigma70_r2"/>
    <property type="match status" value="1"/>
</dbReference>
<dbReference type="SUPFAM" id="SSF88946">
    <property type="entry name" value="Sigma2 domain of RNA polymerase sigma factors"/>
    <property type="match status" value="1"/>
</dbReference>
<dbReference type="InterPro" id="IPR036388">
    <property type="entry name" value="WH-like_DNA-bd_sf"/>
</dbReference>
<dbReference type="CDD" id="cd06171">
    <property type="entry name" value="Sigma70_r4"/>
    <property type="match status" value="1"/>
</dbReference>
<keyword evidence="4" id="KW-0804">Transcription</keyword>
<dbReference type="InterPro" id="IPR039425">
    <property type="entry name" value="RNA_pol_sigma-70-like"/>
</dbReference>
<dbReference type="RefSeq" id="WP_153729288.1">
    <property type="nucleotide sequence ID" value="NZ_WJNH01000009.1"/>
</dbReference>
<dbReference type="InterPro" id="IPR013324">
    <property type="entry name" value="RNA_pol_sigma_r3/r4-like"/>
</dbReference>
<dbReference type="Gene3D" id="1.10.10.10">
    <property type="entry name" value="Winged helix-like DNA-binding domain superfamily/Winged helix DNA-binding domain"/>
    <property type="match status" value="1"/>
</dbReference>
<dbReference type="InterPro" id="IPR013249">
    <property type="entry name" value="RNA_pol_sigma70_r4_t2"/>
</dbReference>
<name>A0A6G1X8V0_9BACI</name>
<keyword evidence="8" id="KW-1185">Reference proteome</keyword>
<evidence type="ECO:0000313" key="7">
    <source>
        <dbReference type="EMBL" id="MRG87394.1"/>
    </source>
</evidence>
<evidence type="ECO:0000256" key="4">
    <source>
        <dbReference type="ARBA" id="ARBA00023163"/>
    </source>
</evidence>
<keyword evidence="2" id="KW-0805">Transcription regulation</keyword>
<dbReference type="Gene3D" id="1.10.1740.10">
    <property type="match status" value="1"/>
</dbReference>
<feature type="domain" description="RNA polymerase sigma factor 70 region 4 type 2" evidence="6">
    <location>
        <begin position="121"/>
        <end position="173"/>
    </location>
</feature>
<dbReference type="Proteomes" id="UP000480185">
    <property type="component" value="Unassembled WGS sequence"/>
</dbReference>
<evidence type="ECO:0000256" key="2">
    <source>
        <dbReference type="ARBA" id="ARBA00023015"/>
    </source>
</evidence>
<protein>
    <submittedName>
        <fullName evidence="7">Sigma-70 family RNA polymerase sigma factor</fullName>
    </submittedName>
</protein>
<dbReference type="AlphaFoldDB" id="A0A6G1X8V0"/>
<dbReference type="InterPro" id="IPR007627">
    <property type="entry name" value="RNA_pol_sigma70_r2"/>
</dbReference>
<dbReference type="InterPro" id="IPR013325">
    <property type="entry name" value="RNA_pol_sigma_r2"/>
</dbReference>
<dbReference type="InterPro" id="IPR014284">
    <property type="entry name" value="RNA_pol_sigma-70_dom"/>
</dbReference>
<dbReference type="GO" id="GO:0003677">
    <property type="term" value="F:DNA binding"/>
    <property type="evidence" value="ECO:0007669"/>
    <property type="project" value="InterPro"/>
</dbReference>
<dbReference type="OrthoDB" id="9794508at2"/>
<dbReference type="GO" id="GO:0016987">
    <property type="term" value="F:sigma factor activity"/>
    <property type="evidence" value="ECO:0007669"/>
    <property type="project" value="UniProtKB-KW"/>
</dbReference>
<dbReference type="NCBIfam" id="TIGR02937">
    <property type="entry name" value="sigma70-ECF"/>
    <property type="match status" value="1"/>
</dbReference>
<evidence type="ECO:0000256" key="1">
    <source>
        <dbReference type="ARBA" id="ARBA00010641"/>
    </source>
</evidence>
<comment type="caution">
    <text evidence="7">The sequence shown here is derived from an EMBL/GenBank/DDBJ whole genome shotgun (WGS) entry which is preliminary data.</text>
</comment>